<protein>
    <submittedName>
        <fullName evidence="2">Uncharacterized protein</fullName>
    </submittedName>
</protein>
<dbReference type="OrthoDB" id="3365660at2"/>
<evidence type="ECO:0000313" key="2">
    <source>
        <dbReference type="EMBL" id="AGU14655.1"/>
    </source>
</evidence>
<evidence type="ECO:0000256" key="1">
    <source>
        <dbReference type="SAM" id="MobiDB-lite"/>
    </source>
</evidence>
<dbReference type="HOGENOM" id="CLU_1324556_0_0_11"/>
<keyword evidence="3" id="KW-1185">Reference proteome</keyword>
<dbReference type="STRING" id="1348662.CARG_02465"/>
<evidence type="ECO:0000313" key="3">
    <source>
        <dbReference type="Proteomes" id="UP000016943"/>
    </source>
</evidence>
<dbReference type="RefSeq" id="WP_020975797.1">
    <property type="nucleotide sequence ID" value="NC_022198.1"/>
</dbReference>
<dbReference type="AlphaFoldDB" id="U3GT85"/>
<dbReference type="KEGG" id="caz:CARG_02465"/>
<dbReference type="PATRIC" id="fig|1348662.3.peg.488"/>
<gene>
    <name evidence="2" type="ORF">CARG_02465</name>
</gene>
<proteinExistence type="predicted"/>
<reference evidence="2 3" key="1">
    <citation type="journal article" date="2013" name="Genome Announc.">
        <title>Whole-Genome Sequence of the Clinical Strain Corynebacterium argentoratense DSM 44202, Isolated from a Human Throat Specimen.</title>
        <authorList>
            <person name="Bomholt C."/>
            <person name="Glaub A."/>
            <person name="Gravermann K."/>
            <person name="Albersmeier A."/>
            <person name="Brinkrolf K."/>
            <person name="Ruckert C."/>
            <person name="Tauch A."/>
        </authorList>
    </citation>
    <scope>NUCLEOTIDE SEQUENCE [LARGE SCALE GENOMIC DNA]</scope>
    <source>
        <strain evidence="2">DSM 44202</strain>
    </source>
</reference>
<accession>U3GT85</accession>
<dbReference type="Proteomes" id="UP000016943">
    <property type="component" value="Chromosome"/>
</dbReference>
<dbReference type="EMBL" id="CP006365">
    <property type="protein sequence ID" value="AGU14655.1"/>
    <property type="molecule type" value="Genomic_DNA"/>
</dbReference>
<sequence>MAFDPNSFTWVNNQKSTKKEDPRGTRAFGEVYNMKLQEISLPNSPYKLVIAEHSKKGLMVDAYLACTAMGLRWRQQAPKLNLVFDPEPNFDAEWVTREEFSRWLDGIKVGQVKEENRATVELYRDWHGIAIDKFLADKTPAPMEGTLDFSPAPRELTRLEILQMALQAEEERLQLEEQQATTTDIGTVAEQLINLAKELKGGGDVTG</sequence>
<dbReference type="GeneID" id="78249343"/>
<feature type="compositionally biased region" description="Polar residues" evidence="1">
    <location>
        <begin position="1"/>
        <end position="15"/>
    </location>
</feature>
<feature type="region of interest" description="Disordered" evidence="1">
    <location>
        <begin position="1"/>
        <end position="23"/>
    </location>
</feature>
<name>U3GT85_9CORY</name>
<organism evidence="2 3">
    <name type="scientific">Corynebacterium argentoratense DSM 44202</name>
    <dbReference type="NCBI Taxonomy" id="1348662"/>
    <lineage>
        <taxon>Bacteria</taxon>
        <taxon>Bacillati</taxon>
        <taxon>Actinomycetota</taxon>
        <taxon>Actinomycetes</taxon>
        <taxon>Mycobacteriales</taxon>
        <taxon>Corynebacteriaceae</taxon>
        <taxon>Corynebacterium</taxon>
    </lineage>
</organism>